<dbReference type="InterPro" id="IPR018673">
    <property type="entry name" value="DUF2141"/>
</dbReference>
<dbReference type="EMBL" id="JAHXZN010000003">
    <property type="protein sequence ID" value="MBW6531371.1"/>
    <property type="molecule type" value="Genomic_DNA"/>
</dbReference>
<reference evidence="2 3" key="1">
    <citation type="submission" date="2021-07" db="EMBL/GenBank/DDBJ databases">
        <title>Sphingomonas sp.</title>
        <authorList>
            <person name="Feng G."/>
            <person name="Li J."/>
            <person name="Pan M."/>
        </authorList>
    </citation>
    <scope>NUCLEOTIDE SEQUENCE [LARGE SCALE GENOMIC DNA]</scope>
    <source>
        <strain evidence="2 3">RRHST34</strain>
    </source>
</reference>
<gene>
    <name evidence="2" type="ORF">KZ820_11560</name>
</gene>
<organism evidence="2 3">
    <name type="scientific">Sphingomonas citri</name>
    <dbReference type="NCBI Taxonomy" id="2862499"/>
    <lineage>
        <taxon>Bacteria</taxon>
        <taxon>Pseudomonadati</taxon>
        <taxon>Pseudomonadota</taxon>
        <taxon>Alphaproteobacteria</taxon>
        <taxon>Sphingomonadales</taxon>
        <taxon>Sphingomonadaceae</taxon>
        <taxon>Sphingomonas</taxon>
    </lineage>
</organism>
<protein>
    <submittedName>
        <fullName evidence="2">DUF2141 domain-containing protein</fullName>
    </submittedName>
</protein>
<feature type="chain" id="PRO_5045403884" evidence="1">
    <location>
        <begin position="24"/>
        <end position="180"/>
    </location>
</feature>
<name>A0ABS7BP59_9SPHN</name>
<comment type="caution">
    <text evidence="2">The sequence shown here is derived from an EMBL/GenBank/DDBJ whole genome shotgun (WGS) entry which is preliminary data.</text>
</comment>
<proteinExistence type="predicted"/>
<dbReference type="InterPro" id="IPR006311">
    <property type="entry name" value="TAT_signal"/>
</dbReference>
<dbReference type="Pfam" id="PF09912">
    <property type="entry name" value="DUF2141"/>
    <property type="match status" value="1"/>
</dbReference>
<keyword evidence="1" id="KW-0732">Signal</keyword>
<evidence type="ECO:0000256" key="1">
    <source>
        <dbReference type="SAM" id="SignalP"/>
    </source>
</evidence>
<dbReference type="Proteomes" id="UP000759103">
    <property type="component" value="Unassembled WGS sequence"/>
</dbReference>
<evidence type="ECO:0000313" key="2">
    <source>
        <dbReference type="EMBL" id="MBW6531371.1"/>
    </source>
</evidence>
<keyword evidence="3" id="KW-1185">Reference proteome</keyword>
<dbReference type="PROSITE" id="PS51318">
    <property type="entry name" value="TAT"/>
    <property type="match status" value="1"/>
</dbReference>
<accession>A0ABS7BP59</accession>
<sequence length="180" mass="18733">MATYRRGVMLAAAALGATGAALAAAPGAAQVLGQDAAACAPGAPGPAILASVSGIKDRKGTLKLELYPATEEDFLAGDKKLLEAGKTFRRIDVAPPASLAGEICIRVPRPGRYALFLGHDRDGKRKFNFWSDGAGFPSNHKIGRAKPKLVDSLIDVGPGVTRATIRMQYLRGLGGFGFAD</sequence>
<evidence type="ECO:0000313" key="3">
    <source>
        <dbReference type="Proteomes" id="UP000759103"/>
    </source>
</evidence>
<feature type="signal peptide" evidence="1">
    <location>
        <begin position="1"/>
        <end position="23"/>
    </location>
</feature>
<dbReference type="RefSeq" id="WP_219748758.1">
    <property type="nucleotide sequence ID" value="NZ_JAHXZN010000003.1"/>
</dbReference>